<name>A0AAD6ISM5_DREDA</name>
<accession>A0AAD6ISM5</accession>
<reference evidence="2" key="1">
    <citation type="submission" date="2023-01" db="EMBL/GenBank/DDBJ databases">
        <title>The chitinases involved in constricting ring structure development in the nematode-trapping fungus Drechslerella dactyloides.</title>
        <authorList>
            <person name="Wang R."/>
            <person name="Zhang L."/>
            <person name="Tang P."/>
            <person name="Li S."/>
            <person name="Liang L."/>
        </authorList>
    </citation>
    <scope>NUCLEOTIDE SEQUENCE</scope>
    <source>
        <strain evidence="2">YMF1.00031</strain>
    </source>
</reference>
<keyword evidence="3" id="KW-1185">Reference proteome</keyword>
<evidence type="ECO:0000256" key="1">
    <source>
        <dbReference type="SAM" id="MobiDB-lite"/>
    </source>
</evidence>
<evidence type="ECO:0000313" key="3">
    <source>
        <dbReference type="Proteomes" id="UP001221413"/>
    </source>
</evidence>
<dbReference type="AlphaFoldDB" id="A0AAD6ISM5"/>
<dbReference type="EMBL" id="JAQGDS010000012">
    <property type="protein sequence ID" value="KAJ6256875.1"/>
    <property type="molecule type" value="Genomic_DNA"/>
</dbReference>
<protein>
    <submittedName>
        <fullName evidence="2">Uncharacterized protein</fullName>
    </submittedName>
</protein>
<proteinExistence type="predicted"/>
<organism evidence="2 3">
    <name type="scientific">Drechslerella dactyloides</name>
    <name type="common">Nematode-trapping fungus</name>
    <name type="synonym">Arthrobotrys dactyloides</name>
    <dbReference type="NCBI Taxonomy" id="74499"/>
    <lineage>
        <taxon>Eukaryota</taxon>
        <taxon>Fungi</taxon>
        <taxon>Dikarya</taxon>
        <taxon>Ascomycota</taxon>
        <taxon>Pezizomycotina</taxon>
        <taxon>Orbiliomycetes</taxon>
        <taxon>Orbiliales</taxon>
        <taxon>Orbiliaceae</taxon>
        <taxon>Drechslerella</taxon>
    </lineage>
</organism>
<feature type="region of interest" description="Disordered" evidence="1">
    <location>
        <begin position="22"/>
        <end position="49"/>
    </location>
</feature>
<sequence>MPQAHADALIALEAEKVKLELEATEERRTISKGAQTDPPESEDEPVAWAPLETERGRLMVRAKQRVPIECSMLSSRRIAPRRSRHQQSLATAPRDDGQRFSSASHSTART</sequence>
<evidence type="ECO:0000313" key="2">
    <source>
        <dbReference type="EMBL" id="KAJ6256875.1"/>
    </source>
</evidence>
<gene>
    <name evidence="2" type="ORF">Dda_8745</name>
</gene>
<feature type="region of interest" description="Disordered" evidence="1">
    <location>
        <begin position="73"/>
        <end position="110"/>
    </location>
</feature>
<dbReference type="Proteomes" id="UP001221413">
    <property type="component" value="Unassembled WGS sequence"/>
</dbReference>
<comment type="caution">
    <text evidence="2">The sequence shown here is derived from an EMBL/GenBank/DDBJ whole genome shotgun (WGS) entry which is preliminary data.</text>
</comment>
<feature type="compositionally biased region" description="Polar residues" evidence="1">
    <location>
        <begin position="99"/>
        <end position="110"/>
    </location>
</feature>